<proteinExistence type="predicted"/>
<dbReference type="AlphaFoldDB" id="A0A2Z3JGC7"/>
<reference evidence="1 2" key="1">
    <citation type="submission" date="2018-05" db="EMBL/GenBank/DDBJ databases">
        <title>Complete Genome Sequence of Deinococcus sp. strain 17bor-2.</title>
        <authorList>
            <person name="Srinivasan S."/>
        </authorList>
    </citation>
    <scope>NUCLEOTIDE SEQUENCE [LARGE SCALE GENOMIC DNA]</scope>
    <source>
        <strain evidence="1 2">17bor-2</strain>
    </source>
</reference>
<dbReference type="Proteomes" id="UP000245368">
    <property type="component" value="Chromosome"/>
</dbReference>
<gene>
    <name evidence="1" type="ORF">DKM44_13030</name>
</gene>
<evidence type="ECO:0008006" key="3">
    <source>
        <dbReference type="Google" id="ProtNLM"/>
    </source>
</evidence>
<sequence length="381" mass="44097">MTRYHVFIDESEDQANLYTVLGAILVPEHLLPQLEREMNKLRASLGRTMRRKKYPIYFAEESRLKKSARSEARRIRAGGLPEIHAKDIWDSSNVFQCERSVEALERRNEWLYKISELFIKFDIIFMSNKFEGKYRSFVTPRYEATFEAFLPFLTKDQSKEKIKSLLEDVHYSITFELFLRLDTLSELDMKIASVTCDKGRRSELFGRFLGFDRARKYGYWQNFPTPIFVDSFSSNGIQIADFATYFMMKTAYLEDPGHYASKIYERVQLRHQDFKTSLATATQFSSGRPLPKHRALLSAMITESILLHCGGLKNTEPLREAKVEELTRYFLAEYRPPLPKMAETPVASYKGPVPDKSSIFGSNSQFMNIIGGNGLYGSTEL</sequence>
<dbReference type="KEGG" id="dez:DKM44_13030"/>
<name>A0A2Z3JGC7_9DEIO</name>
<accession>A0A2Z3JGC7</accession>
<protein>
    <recommendedName>
        <fullName evidence="3">DUF3800 domain-containing protein</fullName>
    </recommendedName>
</protein>
<keyword evidence="2" id="KW-1185">Reference proteome</keyword>
<evidence type="ECO:0000313" key="1">
    <source>
        <dbReference type="EMBL" id="AWN24045.1"/>
    </source>
</evidence>
<organism evidence="1 2">
    <name type="scientific">Deinococcus irradiatisoli</name>
    <dbReference type="NCBI Taxonomy" id="2202254"/>
    <lineage>
        <taxon>Bacteria</taxon>
        <taxon>Thermotogati</taxon>
        <taxon>Deinococcota</taxon>
        <taxon>Deinococci</taxon>
        <taxon>Deinococcales</taxon>
        <taxon>Deinococcaceae</taxon>
        <taxon>Deinococcus</taxon>
    </lineage>
</organism>
<dbReference type="EMBL" id="CP029494">
    <property type="protein sequence ID" value="AWN24045.1"/>
    <property type="molecule type" value="Genomic_DNA"/>
</dbReference>
<dbReference type="InterPro" id="IPR024524">
    <property type="entry name" value="DUF3800"/>
</dbReference>
<evidence type="ECO:0000313" key="2">
    <source>
        <dbReference type="Proteomes" id="UP000245368"/>
    </source>
</evidence>
<dbReference type="RefSeq" id="WP_109827773.1">
    <property type="nucleotide sequence ID" value="NZ_CP029494.1"/>
</dbReference>
<dbReference type="Pfam" id="PF12686">
    <property type="entry name" value="DUF3800"/>
    <property type="match status" value="1"/>
</dbReference>